<dbReference type="OrthoDB" id="5579281at2759"/>
<dbReference type="EMBL" id="ML213509">
    <property type="protein sequence ID" value="TFK52368.1"/>
    <property type="molecule type" value="Genomic_DNA"/>
</dbReference>
<sequence length="1003" mass="114151">MPEKVVSQSEALVREKKRSWFKRNNTRDTTDHGSDVNAFIRDRAFRVFHRGSEDGDSWNDEAERGRVDELLDGWKDSDWGKVWNWRAANPAANQRWVGSTFEIGNFLGINLLELPEERPTSVKGKASSKAASRSQVHFHAAPTTSAVETFVTAPSQLSPSGSSIPTVTPLASPGHLQPTIPEEQEIGRPISTSSSTVPLLTPDYAGRRNGPIRVRSDAPRRPALKSASHVNAVSDGQISNIPTPEGSYFTNGNGKGKAVHYETVVEEAPASPHEVLARTGSSIDETSAGAATATPPSPEAQPGDTILRDRMIVSVSYSEEELLGPNFDEYQNRTGRYEYEDMGEFLVAWRKDRLELYEDYHIPGKEWIIGHKHFSFVVPFNSPRTKLYLYSFVDMSFCLTSPPIPVHSDSKQRRLFHRAKRGINIFIFKLKSRRRATEWVWDIWRRLGGQLPSHLDIRSPALDTRVRISIPGFDEADVEGKGYNMLGRDNVLRLCRKTLKTMKDWAFLVEGPLNEGKTTLQLAWRMDTKLDWVWDPEDSDDEAKSWDVICGLAMKQGGKPAHLEVRVAHHFPTHLHLRGGAHLTEPPAIEGYLDRIRPNAPGKQSTYLTTHNGHLFVLNANNPHPPSPPGLPLGDDKTSLRAAEIRRGMWQILEAQGVTDMRNIMAVRRAFQHIMQPAEQWRNVQTFSEEERGLRDEVEWDETDLGDEGGDEGLNTSDDKPRLRMKRSFEVVLKNGHIFRFEAHSCRVALQWIDHLRALVRYWQHRLRIDAREEMNIVQLGTGQARPTPRVYRDGHTAHVLPPDPEASLPDLSNIYNWCLLENCRPILKGGKLFVRKGLRGRYQYVQLFLVSGHLVQYHITPKASLYHRRTKRTISLLDAYVCSGYFAAKVLPQGQYNPDAPPVRKRYPDGLETEDLEEETLFMIWYHPQPVGFSDEMDTANVGSSRTLPKLSKKRKIAVFRARSRLERDTWCWALNCEIEKTLRMNREREERLRNDGGLIRT</sequence>
<reference evidence="3 4" key="1">
    <citation type="journal article" date="2019" name="Nat. Ecol. Evol.">
        <title>Megaphylogeny resolves global patterns of mushroom evolution.</title>
        <authorList>
            <person name="Varga T."/>
            <person name="Krizsan K."/>
            <person name="Foldi C."/>
            <person name="Dima B."/>
            <person name="Sanchez-Garcia M."/>
            <person name="Sanchez-Ramirez S."/>
            <person name="Szollosi G.J."/>
            <person name="Szarkandi J.G."/>
            <person name="Papp V."/>
            <person name="Albert L."/>
            <person name="Andreopoulos W."/>
            <person name="Angelini C."/>
            <person name="Antonin V."/>
            <person name="Barry K.W."/>
            <person name="Bougher N.L."/>
            <person name="Buchanan P."/>
            <person name="Buyck B."/>
            <person name="Bense V."/>
            <person name="Catcheside P."/>
            <person name="Chovatia M."/>
            <person name="Cooper J."/>
            <person name="Damon W."/>
            <person name="Desjardin D."/>
            <person name="Finy P."/>
            <person name="Geml J."/>
            <person name="Haridas S."/>
            <person name="Hughes K."/>
            <person name="Justo A."/>
            <person name="Karasinski D."/>
            <person name="Kautmanova I."/>
            <person name="Kiss B."/>
            <person name="Kocsube S."/>
            <person name="Kotiranta H."/>
            <person name="LaButti K.M."/>
            <person name="Lechner B.E."/>
            <person name="Liimatainen K."/>
            <person name="Lipzen A."/>
            <person name="Lukacs Z."/>
            <person name="Mihaltcheva S."/>
            <person name="Morgado L.N."/>
            <person name="Niskanen T."/>
            <person name="Noordeloos M.E."/>
            <person name="Ohm R.A."/>
            <person name="Ortiz-Santana B."/>
            <person name="Ovrebo C."/>
            <person name="Racz N."/>
            <person name="Riley R."/>
            <person name="Savchenko A."/>
            <person name="Shiryaev A."/>
            <person name="Soop K."/>
            <person name="Spirin V."/>
            <person name="Szebenyi C."/>
            <person name="Tomsovsky M."/>
            <person name="Tulloss R.E."/>
            <person name="Uehling J."/>
            <person name="Grigoriev I.V."/>
            <person name="Vagvolgyi C."/>
            <person name="Papp T."/>
            <person name="Martin F.M."/>
            <person name="Miettinen O."/>
            <person name="Hibbett D.S."/>
            <person name="Nagy L.G."/>
        </authorList>
    </citation>
    <scope>NUCLEOTIDE SEQUENCE [LARGE SCALE GENOMIC DNA]</scope>
    <source>
        <strain evidence="3 4">OMC1185</strain>
    </source>
</reference>
<dbReference type="AlphaFoldDB" id="A0A5C3N8U8"/>
<feature type="domain" description="PH" evidence="2">
    <location>
        <begin position="587"/>
        <end position="763"/>
    </location>
</feature>
<feature type="compositionally biased region" description="Low complexity" evidence="1">
    <location>
        <begin position="285"/>
        <end position="294"/>
    </location>
</feature>
<dbReference type="Pfam" id="PF15404">
    <property type="entry name" value="PH_4"/>
    <property type="match status" value="2"/>
</dbReference>
<feature type="region of interest" description="Disordered" evidence="1">
    <location>
        <begin position="189"/>
        <end position="230"/>
    </location>
</feature>
<dbReference type="PANTHER" id="PTHR28076:SF1">
    <property type="entry name" value="PROSPORE MEMBRANE ADAPTER PROTEIN SPO71"/>
    <property type="match status" value="1"/>
</dbReference>
<dbReference type="STRING" id="5364.A0A5C3N8U8"/>
<evidence type="ECO:0000259" key="2">
    <source>
        <dbReference type="SMART" id="SM00233"/>
    </source>
</evidence>
<protein>
    <recommendedName>
        <fullName evidence="2">PH domain-containing protein</fullName>
    </recommendedName>
</protein>
<keyword evidence="4" id="KW-1185">Reference proteome</keyword>
<dbReference type="GO" id="GO:1902657">
    <property type="term" value="P:protein localization to prospore membrane"/>
    <property type="evidence" value="ECO:0007669"/>
    <property type="project" value="InterPro"/>
</dbReference>
<feature type="region of interest" description="Disordered" evidence="1">
    <location>
        <begin position="688"/>
        <end position="720"/>
    </location>
</feature>
<feature type="region of interest" description="Disordered" evidence="1">
    <location>
        <begin position="279"/>
        <end position="304"/>
    </location>
</feature>
<evidence type="ECO:0000256" key="1">
    <source>
        <dbReference type="SAM" id="MobiDB-lite"/>
    </source>
</evidence>
<dbReference type="PANTHER" id="PTHR28076">
    <property type="entry name" value="SPORULATION-SPECIFIC PROTEIN 71"/>
    <property type="match status" value="1"/>
</dbReference>
<dbReference type="Pfam" id="PF23207">
    <property type="entry name" value="PH_SPO71"/>
    <property type="match status" value="1"/>
</dbReference>
<dbReference type="InterPro" id="IPR039486">
    <property type="entry name" value="Mug56/Spo71_PH"/>
</dbReference>
<feature type="compositionally biased region" description="Acidic residues" evidence="1">
    <location>
        <begin position="698"/>
        <end position="711"/>
    </location>
</feature>
<dbReference type="InterPro" id="IPR001849">
    <property type="entry name" value="PH_domain"/>
</dbReference>
<proteinExistence type="predicted"/>
<accession>A0A5C3N8U8</accession>
<evidence type="ECO:0000313" key="3">
    <source>
        <dbReference type="EMBL" id="TFK52368.1"/>
    </source>
</evidence>
<dbReference type="Proteomes" id="UP000305948">
    <property type="component" value="Unassembled WGS sequence"/>
</dbReference>
<dbReference type="SMART" id="SM00233">
    <property type="entry name" value="PH"/>
    <property type="match status" value="2"/>
</dbReference>
<feature type="domain" description="PH" evidence="2">
    <location>
        <begin position="827"/>
        <end position="983"/>
    </location>
</feature>
<name>A0A5C3N8U8_9AGAM</name>
<gene>
    <name evidence="3" type="ORF">OE88DRAFT_1627947</name>
</gene>
<organism evidence="3 4">
    <name type="scientific">Heliocybe sulcata</name>
    <dbReference type="NCBI Taxonomy" id="5364"/>
    <lineage>
        <taxon>Eukaryota</taxon>
        <taxon>Fungi</taxon>
        <taxon>Dikarya</taxon>
        <taxon>Basidiomycota</taxon>
        <taxon>Agaricomycotina</taxon>
        <taxon>Agaricomycetes</taxon>
        <taxon>Gloeophyllales</taxon>
        <taxon>Gloeophyllaceae</taxon>
        <taxon>Heliocybe</taxon>
    </lineage>
</organism>
<dbReference type="InterPro" id="IPR057379">
    <property type="entry name" value="PH_SPO71"/>
</dbReference>
<dbReference type="InterPro" id="IPR040345">
    <property type="entry name" value="Mug56/Spo71"/>
</dbReference>
<evidence type="ECO:0000313" key="4">
    <source>
        <dbReference type="Proteomes" id="UP000305948"/>
    </source>
</evidence>